<dbReference type="EMBL" id="JBHFFA010000007">
    <property type="protein sequence ID" value="KAL2612990.1"/>
    <property type="molecule type" value="Genomic_DNA"/>
</dbReference>
<evidence type="ECO:0000256" key="2">
    <source>
        <dbReference type="SAM" id="Coils"/>
    </source>
</evidence>
<dbReference type="InterPro" id="IPR001841">
    <property type="entry name" value="Znf_RING"/>
</dbReference>
<feature type="compositionally biased region" description="Polar residues" evidence="3">
    <location>
        <begin position="2484"/>
        <end position="2495"/>
    </location>
</feature>
<dbReference type="GO" id="GO:0008270">
    <property type="term" value="F:zinc ion binding"/>
    <property type="evidence" value="ECO:0007669"/>
    <property type="project" value="UniProtKB-KW"/>
</dbReference>
<dbReference type="InterPro" id="IPR052972">
    <property type="entry name" value="Sacsin_chaperone_reg"/>
</dbReference>
<name>A0ABD1XVL1_9MARC</name>
<dbReference type="SMART" id="SM00184">
    <property type="entry name" value="RING"/>
    <property type="match status" value="1"/>
</dbReference>
<evidence type="ECO:0000256" key="3">
    <source>
        <dbReference type="SAM" id="MobiDB-lite"/>
    </source>
</evidence>
<feature type="region of interest" description="Disordered" evidence="3">
    <location>
        <begin position="2482"/>
        <end position="2508"/>
    </location>
</feature>
<dbReference type="SUPFAM" id="SSF57850">
    <property type="entry name" value="RING/U-box"/>
    <property type="match status" value="1"/>
</dbReference>
<dbReference type="NCBIfam" id="NF047352">
    <property type="entry name" value="P_loop_sacsin"/>
    <property type="match status" value="2"/>
</dbReference>
<dbReference type="InterPro" id="IPR058210">
    <property type="entry name" value="SACS/Nov_dom"/>
</dbReference>
<feature type="compositionally biased region" description="Low complexity" evidence="3">
    <location>
        <begin position="1757"/>
        <end position="1766"/>
    </location>
</feature>
<dbReference type="Pfam" id="PF13920">
    <property type="entry name" value="zf-C3HC4_3"/>
    <property type="match status" value="1"/>
</dbReference>
<evidence type="ECO:0000259" key="4">
    <source>
        <dbReference type="PROSITE" id="PS50089"/>
    </source>
</evidence>
<evidence type="ECO:0000256" key="1">
    <source>
        <dbReference type="PROSITE-ProRule" id="PRU00175"/>
    </source>
</evidence>
<feature type="compositionally biased region" description="Polar residues" evidence="3">
    <location>
        <begin position="3723"/>
        <end position="3733"/>
    </location>
</feature>
<keyword evidence="1" id="KW-0863">Zinc-finger</keyword>
<feature type="coiled-coil region" evidence="2">
    <location>
        <begin position="4752"/>
        <end position="4779"/>
    </location>
</feature>
<dbReference type="Pfam" id="PF25794">
    <property type="entry name" value="SACS"/>
    <property type="match status" value="3"/>
</dbReference>
<dbReference type="PANTHER" id="PTHR15600">
    <property type="entry name" value="SACSIN"/>
    <property type="match status" value="1"/>
</dbReference>
<keyword evidence="2" id="KW-0175">Coiled coil</keyword>
<dbReference type="PANTHER" id="PTHR15600:SF42">
    <property type="entry name" value="SACSIN"/>
    <property type="match status" value="1"/>
</dbReference>
<sequence>MNGSVISMEETDLSFVEDFGQKVDLTQRIREVLANYPEGTTILKELIQNADDAGATQVSFCLDRRQHGVESLIYGSLAEWQGPALLAYNNAQFAEEDFASISRIGDSKKRGQAWKTGRFGVGFNSVYHLSDLPSFVSGRYVVMFDPHCKFLPRISAANPGKRIDFVSSGVLQRHRDQFSPYCGFGCDMEHPYKGTLFRFPLRTVQQAAESRLSRQSYSEEDMSSLLYDVHSEAVAAMLFLKNIEGIQIYDWQFGAASPTRIYSTRVESVSAEIRWHRQAFSRLSMAQVSQNGSSSAPNQDVYSVDFVSEVFSGALKRSKRSESFLIAQCMGATTSRIGALAQNAARDYDLHLVPWASVAASISSDGSKTQSALNMEGRAFCFLPLPAKTGLPVHVNGYFELSSNRRDIWYGQDMDRGGKLRSDWNVSLLEDVVADCFARLMLEASRRLGPTSQYYSLWPTGNFSEPWLTLVKRLYARGLELPLLHTPAAGGKWITPAQALYHDEEFSDADNLATSLVAEGLPLVRVPDPLRVMLFEHCVTSPRVVLPRTVRDQLRRSGRQGKFTNRSCGLVLLEYCLGDVIDDEAAGVLQGLPLIPLADGGWGVFGRRGKGNVFVCSELERKIFQGIPDKIVSREIPEGILARLKSIAHLSNTNLCPVTDVFLLEMLPNLMPADWKNQDQVEWKPEGFARHPKQEWLSLLWEYLRGSCKDLSVMDEWPILPTASGLLLRPVAVSKLIRGGVWSSNMESLLRKLGCQFLRADLEVDHPQITHYVHEATGPGILDAISSAALNHLHLLAQMFESVPGPERRELREYLYNSKWYIGDQMKESHLRVFKSLPIFEAYNESGSEEMLFVDLGGPKRFLPPSDMDEFLLGPEFLCASSEREAEVLTRLLGIRRLGRAAFYKWRVLGRVSGLPSGLRDRMMLRVLQELPQLSAADSSIREMLKELAFVPNAAGSLRTPKTLYDPRNVELMTLLDDQDSFPAGDFAAPEVLEMLQGLGLRMTITPETVIQSARQTEALIGSDPQAACARGRALLAYLELSANKWVTPAEVDTSKSFGRIFMKVSTSFQLSEANGVSDAALSKFWAELATVCWCPVLMNPPHPHLPWPSVGQPVAPPKLVRLQSDMWLASASMRILDGECRSSVLSTKLGWASDLSGSVLAAQLLELGKNHLVVEDRALGQALAIAVPRIYTLLNNLLGTEEMEIVKAVLEGSRWVWVGDGFASVQEVAFSGPLHLAPYLRVIPADLAAFKELLVELGVRETLTSTEFALVLVNMAKDKGGAPIEGRQLSAAIWLVQHLADLHMQISTFVPDASAILTPASELVYNDAPWLSSSETSPIVGQTSMKGPRFVHSKISNDVAERLGVRSLRRLLLAENADSMDLGLHEAAEAFGQHEALTTRLKHIVEMYADGPGILCELVQNADDAGASEVSFLLDKAQYGTSSVLSPRMAEWQGAALYCLNNSVFTPRDLYAISRIGQDSKLEKPSAIGRFGLGFNSVYHFTDVPGFISGGNLVIFDPHACNLPGVTPSHPGLKISFVGRGLPEQFPDQFRPYLLFGCDLQKPFPGTLFRFPLRNSSTAASSEIKQEVYSPEDVMALFSSFQSNAAEALLFLRNVKSIAVYVREEVGQEMQELYRVSRQGSESKDRLDVAQKQVYEFVRGDPQNPIDKEQFYRKLQRTAESQLPWHCGKVKISLRMGGLEKSEFWLVSNSVGGGRAREQSVALENRLRGFVPWSGIAASLAAMPDSGQQQQRVESETSSGVEGVSDPGGETKLDGVVSIVSFEGRAFCFLPLPVKTGLPVHVNGYFELSSNRRDIWYGDDMSGGGKLRSDWNSFLLEDVAAPAYARLLAEAAKELGPSQRFYSLWPTHTIGEPWNSLLRRLYLAIVDLDLPVLHTAVGRGKWVSAKRAVFPDNKFSEAQELGKALAEAGLPLADASDAVVSKFREFCPSLRYLTPHLLRRSLAGRTRSLGSKRVLALALKYCLSDVEPLQEAEKLPGLGLLPLANGALGTFAKTGSGERILAVTGEEYELLQNAVPYLLLDRSIEDDVFSKVQDIAQRGLTNVSPLTAPILEELLPRLFPPEWRGKNAVVWTPGVKGQPTLAWMELLWKFFNASCADLSLFSEWPLLPTSDGQLLRITVRNSRVLRDDGWSENMAGVLQKASCYLLRNDMTLRHPTLGEYVHDATATGVLNALLAAAGGNLRAFGPLFRSASDGELREVRSFLCQSKWFAAGVMAGLQTQVFRALPVFESYGTLANGRRRFVDLPESRRWFAPDGIDEALLGESFIRAESLKEEEVLTKFLGVSKLSKSLFYQNFMFNNISHYSPEVRVRAMLNVIHELPRLVEEDPSILTKLSDIPFVSTEGGAVETPGRLYDPRVPELQTLLNKQAFFPSSEFAAVEVLDVLVQLGLRRSLGKKGLLDSARSVAMINSSDPEEAVKRGHALLAHLNDLEEHSESASDELDRLLVKNGASEDLSFDKMLGSSGITSDRGQTSRTVRHPLSENNDDDVSESSFWQQLINISWCPVYVHAPESGLPWPHHAQGAIAAPKVVRPRSMIWIVSATMRILDGECHSALLSNLGWSQRPDVSVLAAQLIELSKLFSSGGRNSLVKSKDSEEAEGGARTGYISVLNSQIPAIYKLLQEYVGSQDVMILQSMLEGIPWVWVGDGFVSPKELAFDSPAHFHPYLHIVPSEIVEYRDLLMTLGVRETFGAEDYAGVLQRIAQDVRGSPLSPDQLTFCLRVLEALAEILSAQGTSTSKYLLGMMLIPDASGVLVPAKDLVYNDAPWLAKSVSGMRRLVHPDIDNELADRLGAKSLRYLSLVDQEMTSNLPCLATNVISEILKGYGDEEVLLFDLLEIADGCKARKIHVIYDKREHPRQSLLQPNLGQFQGPALTVVFEGAVLTTEEVCNLQGYPPAKLRAQICDYGSGLLSVYSITDIPFIVSGGCLYLFDPSGQILAASLADGQVVTSGTPVGKAYSLTGTDLPQRFTDQFRPLQVSNTRSLGQRDATIIRMPLRTTPVSEEDPNALGDRQVAGILNKFKIHASSTMLFLSSVEDVCVSAWEEEDPEPHELFSVRIDPARVALRNPFHEKKWRKFQLTSLFGGFSVASKIHSLDVLLTEDGKKTVDKWLVVQTLGSGHTRDIALDRKYLSYNLTPIGGVAAHITRDGQLPPLPSENYVMTPLPLPVAFGLPVTIVGQFIVSHRAGHRHLFHRLPNSENQSTSLATPTSIPDDLAAAWNKELLACVRDSYVELLQELQRLRQDPSTSRADPPIGKGLVGTHGVPSNRAYAHWPRSKEVLPSVSRLKAGASYNAGIDWSCLTEWLIKPMYVRLAELPVWQLYGGTVAKASEGMFLAPPGIDRQGLAPPATVCDFLKAHYRVFVVPWELTKEMEAANVPVKELTPKMLRSLLKSPSVVAAIQSVDIHVDLLEYCCADVIFQEPSTPGADSSVGDPQNGGSINVADDQIVTTGAGSDSGPLTAGPGLRLRSGLEQLVLESRVLPGVLDRGGDAVGLVADIGRALADIGRGVIGDSAQQSGLLTKAQDLKGLHCPTGTRVMAKLGNVELLVGTREQQNLLPGMASKFIHSLCLDRPLLAELFRNTICQNALRLKPFSPELLAAHLNLVMPKTWGVRGNASSPSPWVAWEQGGQSNGPSSEWLQSFWENVDAASPDQLSLFTQWPLIPAVTSTPVLVRIGHRHLVFVPPVPVETHVSPSGSPRAENPSDTTADGDITTSPLTLACKRAFFEVERQHPWLLPLLRNCSVPVYDRRFLDCSVLQCCVTPEGQSLGQRVVSKFLALEQAGLLRVSELSLLPADCDSLFSLFASCTYDSTHSVSIPAYAVEERAMLRSLPIYKTARGGYVAIDQRLHCVVPPTAFMQPDGEHCLHYYTLAEGGSFYHELGISELTDHEVLARFALPRYETYDEREQERILSYVYSNWTTLQQEDTVVSALKQTKFVRTGNDSTQSDNAENNILCSPQELLDPENPLLKRVFAGDASRFPGGRFVTSGWLRILRDTGLRSATDAGLLLECAKKVEELGQQSSQGNGDDDLFEAEHSDGLGEVALEVWTVAGLLVENILANFASLYGTSFCEPLSKIGCIPAERGIQSGGTGRGKRVLASYGEAVLLKDWSLAWTCASVLARQSVVPPEFSWATLRLRSPPPFSVVLRHLKNVGKNGGEDVLARWPNGRGMKTVEDAFSEVLRYLSSAWDGLSDADKEALKGVHFIPVANGTRLAMASALYARISMDLAPFVFELPSAYLAYVKVLGELGMKEAPSVENMKHLLLQLRHSCGYQRLNPNELRAVLRILGFICGKSSQLNLSDQLALSDFASDAVVPDDEARLVYARSCVYVDAVGVNLVGEIDSARMKFVHPLVTEPLCIQLGVRKLSEVVVEELDESRSLEMTDVIGGVSRTSVAEKLRSPAFAESVREVVMEAGQTVPLLRQLSRESVKQILHSAADGLWFVRRLYTKFWLLPGRVDVTLRPPALDGAGNEGHRVYEFIDKRRILVAEPPDIVSITDLLPVVISRLLGSPSCLPLSALFKSPLGYEPAVKRVLRLGSSQVYESRQSHQQQSGVPGLSVIAPDAAMVQCHPLRPFHAGEIVAWRSDGDGETQPLRYGRVVEDVRAFAGQALYRLQVETGPGDIRFLLSSQVFSFKATAAATNGYVTQSEQVTPVVSQEITSNNQAVTIPPSDTRFSDTSSCKEESRPRCAQNVSAAEVSRAVKDMLAAAGMPMTLDQHMLLERSLALQEQLAAANTALSLEQEKAEAAQKEAEAARTAWTCRVCLTSEVDTMVVPCGHVLCHRCSSAVARCPFCRRLVSNALRIYRP</sequence>
<feature type="domain" description="RING-type" evidence="4">
    <location>
        <begin position="4782"/>
        <end position="4816"/>
    </location>
</feature>
<comment type="caution">
    <text evidence="5">The sequence shown here is derived from an EMBL/GenBank/DDBJ whole genome shotgun (WGS) entry which is preliminary data.</text>
</comment>
<dbReference type="Proteomes" id="UP001605036">
    <property type="component" value="Unassembled WGS sequence"/>
</dbReference>
<organism evidence="5 6">
    <name type="scientific">Riccia fluitans</name>
    <dbReference type="NCBI Taxonomy" id="41844"/>
    <lineage>
        <taxon>Eukaryota</taxon>
        <taxon>Viridiplantae</taxon>
        <taxon>Streptophyta</taxon>
        <taxon>Embryophyta</taxon>
        <taxon>Marchantiophyta</taxon>
        <taxon>Marchantiopsida</taxon>
        <taxon>Marchantiidae</taxon>
        <taxon>Marchantiales</taxon>
        <taxon>Ricciaceae</taxon>
        <taxon>Riccia</taxon>
    </lineage>
</organism>
<dbReference type="InterPro" id="IPR036890">
    <property type="entry name" value="HATPase_C_sf"/>
</dbReference>
<evidence type="ECO:0000313" key="5">
    <source>
        <dbReference type="EMBL" id="KAL2612990.1"/>
    </source>
</evidence>
<keyword evidence="1" id="KW-0479">Metal-binding</keyword>
<gene>
    <name evidence="5" type="ORF">R1flu_024682</name>
</gene>
<keyword evidence="1" id="KW-0862">Zinc</keyword>
<keyword evidence="6" id="KW-1185">Reference proteome</keyword>
<reference evidence="5 6" key="1">
    <citation type="submission" date="2024-09" db="EMBL/GenBank/DDBJ databases">
        <title>Chromosome-scale assembly of Riccia fluitans.</title>
        <authorList>
            <person name="Paukszto L."/>
            <person name="Sawicki J."/>
            <person name="Karawczyk K."/>
            <person name="Piernik-Szablinska J."/>
            <person name="Szczecinska M."/>
            <person name="Mazdziarz M."/>
        </authorList>
    </citation>
    <scope>NUCLEOTIDE SEQUENCE [LARGE SCALE GENOMIC DNA]</scope>
    <source>
        <strain evidence="5">Rf_01</strain>
        <tissue evidence="5">Aerial parts of the thallus</tissue>
    </source>
</reference>
<dbReference type="SUPFAM" id="SSF55874">
    <property type="entry name" value="ATPase domain of HSP90 chaperone/DNA topoisomerase II/histidine kinase"/>
    <property type="match status" value="2"/>
</dbReference>
<protein>
    <recommendedName>
        <fullName evidence="4">RING-type domain-containing protein</fullName>
    </recommendedName>
</protein>
<dbReference type="PROSITE" id="PS50089">
    <property type="entry name" value="ZF_RING_2"/>
    <property type="match status" value="1"/>
</dbReference>
<feature type="region of interest" description="Disordered" evidence="3">
    <location>
        <begin position="3711"/>
        <end position="3733"/>
    </location>
</feature>
<accession>A0ABD1XVL1</accession>
<evidence type="ECO:0000313" key="6">
    <source>
        <dbReference type="Proteomes" id="UP001605036"/>
    </source>
</evidence>
<feature type="region of interest" description="Disordered" evidence="3">
    <location>
        <begin position="1745"/>
        <end position="1769"/>
    </location>
</feature>
<proteinExistence type="predicted"/>
<dbReference type="InterPro" id="IPR013083">
    <property type="entry name" value="Znf_RING/FYVE/PHD"/>
</dbReference>
<dbReference type="Gene3D" id="3.30.40.10">
    <property type="entry name" value="Zinc/RING finger domain, C3HC4 (zinc finger)"/>
    <property type="match status" value="1"/>
</dbReference>